<evidence type="ECO:0000313" key="2">
    <source>
        <dbReference type="EMBL" id="GIM96141.1"/>
    </source>
</evidence>
<dbReference type="Pfam" id="PF03682">
    <property type="entry name" value="UPF0158"/>
    <property type="match status" value="1"/>
</dbReference>
<dbReference type="InterPro" id="IPR032710">
    <property type="entry name" value="NTF2-like_dom_sf"/>
</dbReference>
<reference evidence="2 3" key="1">
    <citation type="submission" date="2021-03" db="EMBL/GenBank/DDBJ databases">
        <title>Whole genome shotgun sequence of Actinoplanes toevensis NBRC 105298.</title>
        <authorList>
            <person name="Komaki H."/>
            <person name="Tamura T."/>
        </authorList>
    </citation>
    <scope>NUCLEOTIDE SEQUENCE [LARGE SCALE GENOMIC DNA]</scope>
    <source>
        <strain evidence="2 3">NBRC 105298</strain>
    </source>
</reference>
<protein>
    <recommendedName>
        <fullName evidence="1">SnoaL-like domain-containing protein</fullName>
    </recommendedName>
</protein>
<comment type="caution">
    <text evidence="2">The sequence shown here is derived from an EMBL/GenBank/DDBJ whole genome shotgun (WGS) entry which is preliminary data.</text>
</comment>
<dbReference type="Gene3D" id="3.10.450.50">
    <property type="match status" value="1"/>
</dbReference>
<dbReference type="RefSeq" id="WP_213011823.1">
    <property type="nucleotide sequence ID" value="NZ_BOQN01000107.1"/>
</dbReference>
<accession>A0A919W9K1</accession>
<sequence length="305" mass="34740">MNPREVFLRLVHGVCDGPYEELSGLYAEQTHVTHPFHPLGPPPLRSRDELHEHFTSPPPDTRTLHRKPVEITVHETTDPEVIVAEFTYQGQVAETGEAFAVPCVFVMRIRDGLIVESRDYIDPIASARAWGQLDALLDALRPAPASTKLDLDRVDLEELAMALEDQSAYERRWLIDPRSGELTFWTEDGGIDGNNPVDLDELDPDLVLVEPLPSRVWFRDMADFAGLVSDERVAARLTRALDGKGAFRRFRNELHQRHPDLIGVWNAFRNVRAARHAVDWLLDNELIDEERATRFRTEHPDPDVP</sequence>
<dbReference type="Pfam" id="PF12680">
    <property type="entry name" value="SnoaL_2"/>
    <property type="match status" value="1"/>
</dbReference>
<dbReference type="InterPro" id="IPR037401">
    <property type="entry name" value="SnoaL-like"/>
</dbReference>
<dbReference type="EMBL" id="BOQN01000107">
    <property type="protein sequence ID" value="GIM96141.1"/>
    <property type="molecule type" value="Genomic_DNA"/>
</dbReference>
<dbReference type="AlphaFoldDB" id="A0A919W9K1"/>
<gene>
    <name evidence="2" type="ORF">Ato02nite_079340</name>
</gene>
<evidence type="ECO:0000313" key="3">
    <source>
        <dbReference type="Proteomes" id="UP000677082"/>
    </source>
</evidence>
<dbReference type="SUPFAM" id="SSF54427">
    <property type="entry name" value="NTF2-like"/>
    <property type="match status" value="1"/>
</dbReference>
<dbReference type="Proteomes" id="UP000677082">
    <property type="component" value="Unassembled WGS sequence"/>
</dbReference>
<evidence type="ECO:0000259" key="1">
    <source>
        <dbReference type="Pfam" id="PF12680"/>
    </source>
</evidence>
<organism evidence="2 3">
    <name type="scientific">Paractinoplanes toevensis</name>
    <dbReference type="NCBI Taxonomy" id="571911"/>
    <lineage>
        <taxon>Bacteria</taxon>
        <taxon>Bacillati</taxon>
        <taxon>Actinomycetota</taxon>
        <taxon>Actinomycetes</taxon>
        <taxon>Micromonosporales</taxon>
        <taxon>Micromonosporaceae</taxon>
        <taxon>Paractinoplanes</taxon>
    </lineage>
</organism>
<dbReference type="CDD" id="cd00531">
    <property type="entry name" value="NTF2_like"/>
    <property type="match status" value="1"/>
</dbReference>
<keyword evidence="3" id="KW-1185">Reference proteome</keyword>
<name>A0A919W9K1_9ACTN</name>
<feature type="domain" description="SnoaL-like" evidence="1">
    <location>
        <begin position="12"/>
        <end position="116"/>
    </location>
</feature>
<dbReference type="InterPro" id="IPR005361">
    <property type="entry name" value="UPF0158"/>
</dbReference>
<proteinExistence type="predicted"/>